<keyword evidence="1" id="KW-1133">Transmembrane helix</keyword>
<evidence type="ECO:0000313" key="3">
    <source>
        <dbReference type="Proteomes" id="UP000823937"/>
    </source>
</evidence>
<name>A0A9D1PN85_9BACI</name>
<feature type="non-terminal residue" evidence="2">
    <location>
        <position position="1"/>
    </location>
</feature>
<dbReference type="Pfam" id="PF10096">
    <property type="entry name" value="DUF2334"/>
    <property type="match status" value="1"/>
</dbReference>
<reference evidence="2" key="2">
    <citation type="submission" date="2021-04" db="EMBL/GenBank/DDBJ databases">
        <authorList>
            <person name="Gilroy R."/>
        </authorList>
    </citation>
    <scope>NUCLEOTIDE SEQUENCE</scope>
    <source>
        <strain evidence="2">CHK169-2315</strain>
    </source>
</reference>
<dbReference type="Proteomes" id="UP000823937">
    <property type="component" value="Unassembled WGS sequence"/>
</dbReference>
<keyword evidence="1" id="KW-0812">Transmembrane</keyword>
<feature type="transmembrane region" description="Helical" evidence="1">
    <location>
        <begin position="316"/>
        <end position="338"/>
    </location>
</feature>
<reference evidence="2" key="1">
    <citation type="journal article" date="2021" name="PeerJ">
        <title>Extensive microbial diversity within the chicken gut microbiome revealed by metagenomics and culture.</title>
        <authorList>
            <person name="Gilroy R."/>
            <person name="Ravi A."/>
            <person name="Getino M."/>
            <person name="Pursley I."/>
            <person name="Horton D.L."/>
            <person name="Alikhan N.F."/>
            <person name="Baker D."/>
            <person name="Gharbi K."/>
            <person name="Hall N."/>
            <person name="Watson M."/>
            <person name="Adriaenssens E.M."/>
            <person name="Foster-Nyarko E."/>
            <person name="Jarju S."/>
            <person name="Secka A."/>
            <person name="Antonio M."/>
            <person name="Oren A."/>
            <person name="Chaudhuri R.R."/>
            <person name="La Ragione R."/>
            <person name="Hildebrand F."/>
            <person name="Pallen M.J."/>
        </authorList>
    </citation>
    <scope>NUCLEOTIDE SEQUENCE</scope>
    <source>
        <strain evidence="2">CHK169-2315</strain>
    </source>
</reference>
<comment type="caution">
    <text evidence="2">The sequence shown here is derived from an EMBL/GenBank/DDBJ whole genome shotgun (WGS) entry which is preliminary data.</text>
</comment>
<organism evidence="2 3">
    <name type="scientific">Candidatus Pseudogracilibacillus intestinigallinarum</name>
    <dbReference type="NCBI Taxonomy" id="2838742"/>
    <lineage>
        <taxon>Bacteria</taxon>
        <taxon>Bacillati</taxon>
        <taxon>Bacillota</taxon>
        <taxon>Bacilli</taxon>
        <taxon>Bacillales</taxon>
        <taxon>Bacillaceae</taxon>
        <taxon>Pseudogracilibacillus</taxon>
    </lineage>
</organism>
<keyword evidence="1" id="KW-0472">Membrane</keyword>
<dbReference type="AlphaFoldDB" id="A0A9D1PN85"/>
<proteinExistence type="predicted"/>
<protein>
    <submittedName>
        <fullName evidence="2">DUF2334 domain-containing protein</fullName>
    </submittedName>
</protein>
<accession>A0A9D1PN85</accession>
<gene>
    <name evidence="2" type="ORF">H9895_05350</name>
</gene>
<dbReference type="EMBL" id="DXHX01000079">
    <property type="protein sequence ID" value="HIV74494.1"/>
    <property type="molecule type" value="Genomic_DNA"/>
</dbReference>
<dbReference type="InterPro" id="IPR018763">
    <property type="entry name" value="DUF2334"/>
</dbReference>
<evidence type="ECO:0000256" key="1">
    <source>
        <dbReference type="SAM" id="Phobius"/>
    </source>
</evidence>
<sequence>YLRLENIHPLTDVEALREIGALLEARNIPYMLMVRPAYMDEETKRVTYLKDQKELLQLLQSLQEANGTVVFNGYINVANASYEFWDGYFDQPMYGEQEEREQLLSKSQFTNKDDYEQYIDEVREKERAFVQTRIEKGIHDLAKVDLTPLAFSPVFHAMSQEGYAVARKHATSLVGNIQLMDDTASSIYAPPFLTSASFMKGMTVYPETVGDISNTTATDFANAIAKLEMAQIVRDGVIGVSYQTYLGPEKLEQSLNTLHPLGRVTWLDLQETEQTIQTEKTTITSNKTEGIKTMYYFTWKDHISEWVNQFTLLEKVLWVVTLFVCLFVVLFLFFGLHLRLQLRKRLFRERR</sequence>
<evidence type="ECO:0000313" key="2">
    <source>
        <dbReference type="EMBL" id="HIV74494.1"/>
    </source>
</evidence>